<protein>
    <submittedName>
        <fullName evidence="3">SusE domain-containing protein</fullName>
    </submittedName>
</protein>
<dbReference type="PROSITE" id="PS51257">
    <property type="entry name" value="PROKAR_LIPOPROTEIN"/>
    <property type="match status" value="1"/>
</dbReference>
<keyword evidence="1" id="KW-0732">Signal</keyword>
<feature type="signal peptide" evidence="1">
    <location>
        <begin position="1"/>
        <end position="21"/>
    </location>
</feature>
<accession>A0A9D2H063</accession>
<dbReference type="InterPro" id="IPR025970">
    <property type="entry name" value="SusE"/>
</dbReference>
<feature type="chain" id="PRO_5039116762" evidence="1">
    <location>
        <begin position="22"/>
        <end position="398"/>
    </location>
</feature>
<feature type="domain" description="SusE outer membrane protein" evidence="2">
    <location>
        <begin position="26"/>
        <end position="141"/>
    </location>
</feature>
<evidence type="ECO:0000256" key="1">
    <source>
        <dbReference type="SAM" id="SignalP"/>
    </source>
</evidence>
<evidence type="ECO:0000259" key="2">
    <source>
        <dbReference type="Pfam" id="PF14292"/>
    </source>
</evidence>
<dbReference type="EMBL" id="DXAV01000089">
    <property type="protein sequence ID" value="HIZ92564.1"/>
    <property type="molecule type" value="Genomic_DNA"/>
</dbReference>
<name>A0A9D2H063_9BACE</name>
<dbReference type="Proteomes" id="UP000824108">
    <property type="component" value="Unassembled WGS sequence"/>
</dbReference>
<gene>
    <name evidence="3" type="ORF">H9807_10705</name>
</gene>
<comment type="caution">
    <text evidence="3">The sequence shown here is derived from an EMBL/GenBank/DDBJ whole genome shotgun (WGS) entry which is preliminary data.</text>
</comment>
<proteinExistence type="predicted"/>
<reference evidence="3" key="2">
    <citation type="submission" date="2021-04" db="EMBL/GenBank/DDBJ databases">
        <authorList>
            <person name="Gilroy R."/>
        </authorList>
    </citation>
    <scope>NUCLEOTIDE SEQUENCE</scope>
    <source>
        <strain evidence="3">CHK118-2852</strain>
    </source>
</reference>
<reference evidence="3" key="1">
    <citation type="journal article" date="2021" name="PeerJ">
        <title>Extensive microbial diversity within the chicken gut microbiome revealed by metagenomics and culture.</title>
        <authorList>
            <person name="Gilroy R."/>
            <person name="Ravi A."/>
            <person name="Getino M."/>
            <person name="Pursley I."/>
            <person name="Horton D.L."/>
            <person name="Alikhan N.F."/>
            <person name="Baker D."/>
            <person name="Gharbi K."/>
            <person name="Hall N."/>
            <person name="Watson M."/>
            <person name="Adriaenssens E.M."/>
            <person name="Foster-Nyarko E."/>
            <person name="Jarju S."/>
            <person name="Secka A."/>
            <person name="Antonio M."/>
            <person name="Oren A."/>
            <person name="Chaudhuri R.R."/>
            <person name="La Ragione R."/>
            <person name="Hildebrand F."/>
            <person name="Pallen M.J."/>
        </authorList>
    </citation>
    <scope>NUCLEOTIDE SEQUENCE</scope>
    <source>
        <strain evidence="3">CHK118-2852</strain>
    </source>
</reference>
<dbReference type="AlphaFoldDB" id="A0A9D2H063"/>
<sequence>MKKLNILAGLFLGIGLSLFTACEDDNDSNPIVQQPDTFELNTPALGGNVYDLEKSSHIQLTYKQPDYGYTAAVTYYAQVSMTDKWNDATEETEATYVELNGNSSTCEFGVETSQIDRAIMQLGGYDEETVPNEAVNIYIRLRATLTSGYQCYSNSIKLSVFPYYMPVVNAEPEIWYLVGDCIGDGTWGNDGTGNIGVSLIPMSIVDGYEYNATTGQGEIIYTGYFLAGKGFKLIKKPGSWDDQWGNSSAPGIDSPVKNDGGSSNLQVATSGYYSVKLNTATDVLTIEAVEAPEVYHIMMQGDFNGWTDVAMTPVNTVEGMNNHVWRYELDTTSGDTTAKFKVGPGEGGSADGWGVNWGGASFPYGIGSNGGANIPIPAGRYNVFFNDINGFYYFYSLD</sequence>
<evidence type="ECO:0000313" key="3">
    <source>
        <dbReference type="EMBL" id="HIZ92564.1"/>
    </source>
</evidence>
<evidence type="ECO:0000313" key="4">
    <source>
        <dbReference type="Proteomes" id="UP000824108"/>
    </source>
</evidence>
<organism evidence="3 4">
    <name type="scientific">Candidatus Bacteroides merdavium</name>
    <dbReference type="NCBI Taxonomy" id="2838472"/>
    <lineage>
        <taxon>Bacteria</taxon>
        <taxon>Pseudomonadati</taxon>
        <taxon>Bacteroidota</taxon>
        <taxon>Bacteroidia</taxon>
        <taxon>Bacteroidales</taxon>
        <taxon>Bacteroidaceae</taxon>
        <taxon>Bacteroides</taxon>
    </lineage>
</organism>
<dbReference type="Gene3D" id="2.60.40.3620">
    <property type="match status" value="1"/>
</dbReference>
<dbReference type="Pfam" id="PF14292">
    <property type="entry name" value="SusE"/>
    <property type="match status" value="1"/>
</dbReference>